<proteinExistence type="predicted"/>
<dbReference type="AlphaFoldDB" id="A0A2A9MHQ9"/>
<comment type="caution">
    <text evidence="2">The sequence shown here is derived from an EMBL/GenBank/DDBJ whole genome shotgun (WGS) entry which is preliminary data.</text>
</comment>
<feature type="region of interest" description="Disordered" evidence="1">
    <location>
        <begin position="82"/>
        <end position="178"/>
    </location>
</feature>
<dbReference type="GeneID" id="40309846"/>
<evidence type="ECO:0000313" key="2">
    <source>
        <dbReference type="EMBL" id="PFH36724.1"/>
    </source>
</evidence>
<dbReference type="RefSeq" id="XP_029220733.1">
    <property type="nucleotide sequence ID" value="XM_029363367.1"/>
</dbReference>
<dbReference type="KEGG" id="bbes:BESB_049160"/>
<feature type="compositionally biased region" description="Basic and acidic residues" evidence="1">
    <location>
        <begin position="82"/>
        <end position="116"/>
    </location>
</feature>
<reference evidence="2 3" key="1">
    <citation type="submission" date="2017-09" db="EMBL/GenBank/DDBJ databases">
        <title>Genome sequencing of Besnoitia besnoiti strain Bb-Ger1.</title>
        <authorList>
            <person name="Schares G."/>
            <person name="Venepally P."/>
            <person name="Lorenzi H.A."/>
        </authorList>
    </citation>
    <scope>NUCLEOTIDE SEQUENCE [LARGE SCALE GENOMIC DNA]</scope>
    <source>
        <strain evidence="2 3">Bb-Ger1</strain>
    </source>
</reference>
<sequence>MRLEFRHRPPPSLSVLRFVVAFLGMRAVARLSLSSAERLSRRRGGLSCFFLRRVSPPQRVRHSPEGCRRILFACSRVRRRAAEAGRRAENKLLQRATREAPQREKGARRREREREGCGGQRMLKEARRKNIRLKQATPGTQPLDGGRDGAAEEANERDAPRFTGREKTSGGLEMQKGA</sequence>
<organism evidence="2 3">
    <name type="scientific">Besnoitia besnoiti</name>
    <name type="common">Apicomplexan protozoan</name>
    <dbReference type="NCBI Taxonomy" id="94643"/>
    <lineage>
        <taxon>Eukaryota</taxon>
        <taxon>Sar</taxon>
        <taxon>Alveolata</taxon>
        <taxon>Apicomplexa</taxon>
        <taxon>Conoidasida</taxon>
        <taxon>Coccidia</taxon>
        <taxon>Eucoccidiorida</taxon>
        <taxon>Eimeriorina</taxon>
        <taxon>Sarcocystidae</taxon>
        <taxon>Besnoitia</taxon>
    </lineage>
</organism>
<name>A0A2A9MHQ9_BESBE</name>
<feature type="compositionally biased region" description="Basic and acidic residues" evidence="1">
    <location>
        <begin position="145"/>
        <end position="168"/>
    </location>
</feature>
<gene>
    <name evidence="2" type="ORF">BESB_049160</name>
</gene>
<accession>A0A2A9MHQ9</accession>
<dbReference type="Proteomes" id="UP000224006">
    <property type="component" value="Chromosome III"/>
</dbReference>
<dbReference type="VEuPathDB" id="ToxoDB:BESB_049160"/>
<evidence type="ECO:0000256" key="1">
    <source>
        <dbReference type="SAM" id="MobiDB-lite"/>
    </source>
</evidence>
<keyword evidence="3" id="KW-1185">Reference proteome</keyword>
<dbReference type="EMBL" id="NWUJ01000003">
    <property type="protein sequence ID" value="PFH36724.1"/>
    <property type="molecule type" value="Genomic_DNA"/>
</dbReference>
<protein>
    <submittedName>
        <fullName evidence="2">Uncharacterized protein</fullName>
    </submittedName>
</protein>
<evidence type="ECO:0000313" key="3">
    <source>
        <dbReference type="Proteomes" id="UP000224006"/>
    </source>
</evidence>